<dbReference type="Pfam" id="PF00589">
    <property type="entry name" value="Phage_integrase"/>
    <property type="match status" value="1"/>
</dbReference>
<dbReference type="InterPro" id="IPR011010">
    <property type="entry name" value="DNA_brk_join_enz"/>
</dbReference>
<evidence type="ECO:0000259" key="7">
    <source>
        <dbReference type="PROSITE" id="PS51898"/>
    </source>
</evidence>
<evidence type="ECO:0000256" key="4">
    <source>
        <dbReference type="ARBA" id="ARBA00023125"/>
    </source>
</evidence>
<evidence type="ECO:0000259" key="8">
    <source>
        <dbReference type="PROSITE" id="PS51900"/>
    </source>
</evidence>
<evidence type="ECO:0000256" key="2">
    <source>
        <dbReference type="ARBA" id="ARBA00008857"/>
    </source>
</evidence>
<keyword evidence="10" id="KW-1185">Reference proteome</keyword>
<comment type="similarity">
    <text evidence="2">Belongs to the 'phage' integrase family.</text>
</comment>
<dbReference type="PANTHER" id="PTHR30349:SF41">
    <property type="entry name" value="INTEGRASE_RECOMBINASE PROTEIN MJ0367-RELATED"/>
    <property type="match status" value="1"/>
</dbReference>
<accession>A0AAE3JDY6</accession>
<dbReference type="InterPro" id="IPR004107">
    <property type="entry name" value="Integrase_SAM-like_N"/>
</dbReference>
<name>A0AAE3JDY6_9FIRM</name>
<dbReference type="CDD" id="cd01189">
    <property type="entry name" value="INT_ICEBs1_C_like"/>
    <property type="match status" value="1"/>
</dbReference>
<keyword evidence="5" id="KW-0233">DNA recombination</keyword>
<dbReference type="Gene3D" id="1.10.443.10">
    <property type="entry name" value="Intergrase catalytic core"/>
    <property type="match status" value="1"/>
</dbReference>
<reference evidence="9" key="1">
    <citation type="submission" date="2021-10" db="EMBL/GenBank/DDBJ databases">
        <title>Anaerobic single-cell dispensing facilitates the cultivation of human gut bacteria.</title>
        <authorList>
            <person name="Afrizal A."/>
        </authorList>
    </citation>
    <scope>NUCLEOTIDE SEQUENCE</scope>
    <source>
        <strain evidence="9">CLA-AA-H215</strain>
    </source>
</reference>
<evidence type="ECO:0000313" key="10">
    <source>
        <dbReference type="Proteomes" id="UP001198182"/>
    </source>
</evidence>
<dbReference type="RefSeq" id="WP_308452363.1">
    <property type="nucleotide sequence ID" value="NZ_JAJEQR010000002.1"/>
</dbReference>
<evidence type="ECO:0000313" key="9">
    <source>
        <dbReference type="EMBL" id="MCC2229553.1"/>
    </source>
</evidence>
<evidence type="ECO:0000256" key="5">
    <source>
        <dbReference type="ARBA" id="ARBA00023172"/>
    </source>
</evidence>
<dbReference type="Pfam" id="PF02920">
    <property type="entry name" value="Integrase_DNA"/>
    <property type="match status" value="1"/>
</dbReference>
<evidence type="ECO:0000256" key="6">
    <source>
        <dbReference type="PROSITE-ProRule" id="PRU01248"/>
    </source>
</evidence>
<dbReference type="InterPro" id="IPR044068">
    <property type="entry name" value="CB"/>
</dbReference>
<protein>
    <submittedName>
        <fullName evidence="9">Site-specific integrase</fullName>
    </submittedName>
</protein>
<evidence type="ECO:0000256" key="3">
    <source>
        <dbReference type="ARBA" id="ARBA00022908"/>
    </source>
</evidence>
<organism evidence="9 10">
    <name type="scientific">Hominifimenecus microfluidus</name>
    <dbReference type="NCBI Taxonomy" id="2885348"/>
    <lineage>
        <taxon>Bacteria</taxon>
        <taxon>Bacillati</taxon>
        <taxon>Bacillota</taxon>
        <taxon>Clostridia</taxon>
        <taxon>Lachnospirales</taxon>
        <taxon>Lachnospiraceae</taxon>
        <taxon>Hominifimenecus</taxon>
    </lineage>
</organism>
<dbReference type="PROSITE" id="PS51898">
    <property type="entry name" value="TYR_RECOMBINASE"/>
    <property type="match status" value="1"/>
</dbReference>
<dbReference type="InterPro" id="IPR010998">
    <property type="entry name" value="Integrase_recombinase_N"/>
</dbReference>
<comment type="function">
    <text evidence="1">Site-specific tyrosine recombinase, which acts by catalyzing the cutting and rejoining of the recombining DNA molecules.</text>
</comment>
<dbReference type="GO" id="GO:0003677">
    <property type="term" value="F:DNA binding"/>
    <property type="evidence" value="ECO:0007669"/>
    <property type="project" value="UniProtKB-UniRule"/>
</dbReference>
<dbReference type="GO" id="GO:0006310">
    <property type="term" value="P:DNA recombination"/>
    <property type="evidence" value="ECO:0007669"/>
    <property type="project" value="UniProtKB-KW"/>
</dbReference>
<gene>
    <name evidence="9" type="ORF">LKD81_00875</name>
</gene>
<dbReference type="Gene3D" id="3.30.160.60">
    <property type="entry name" value="Classic Zinc Finger"/>
    <property type="match status" value="1"/>
</dbReference>
<dbReference type="PANTHER" id="PTHR30349">
    <property type="entry name" value="PHAGE INTEGRASE-RELATED"/>
    <property type="match status" value="1"/>
</dbReference>
<evidence type="ECO:0000256" key="1">
    <source>
        <dbReference type="ARBA" id="ARBA00003283"/>
    </source>
</evidence>
<dbReference type="Proteomes" id="UP001198182">
    <property type="component" value="Unassembled WGS sequence"/>
</dbReference>
<comment type="caution">
    <text evidence="9">The sequence shown here is derived from an EMBL/GenBank/DDBJ whole genome shotgun (WGS) entry which is preliminary data.</text>
</comment>
<keyword evidence="4 6" id="KW-0238">DNA-binding</keyword>
<proteinExistence type="inferred from homology"/>
<dbReference type="InterPro" id="IPR004191">
    <property type="entry name" value="Integrase_Tn916-type_DNA-bd_N"/>
</dbReference>
<sequence length="417" mass="48458">MTKKKQVGVRFDSNRTRLKTGETQRPNGTYAYRWSTPDGKRHSIYAPTLEKLREQEEQIIVDKHDGIRSDVKSITVNEMFNLWCQLKRGIKDSTFKNYIYMYELFVKPSFGKNRLVQVKKSDVRKFYNSLADGKVLKIATIDNVHNVLHQVFQVAVDDGMIRQNPTDNMLKELKLSHGFEREKKEALTVAQQKLFFDYMLSHPKDTHWYPVFYVMANTGMRVGEITGLRWSDIDLKKGIIRVNHTLVYYNHRDEKGCYFSINTPKTKAGEREIPMTEGVKQAFLMEREFQSQAEISSKSRVDGYDDFIFVNRYGDVQNQGNLNKALRRMMRDCNDEILEKYGADSDPVLLPQFSCHILRHTFATRLCESGANLKFIQSILGHADVSTTMNIYVDVTDALKKKEITAFDDYMTTKLEI</sequence>
<dbReference type="InterPro" id="IPR013762">
    <property type="entry name" value="Integrase-like_cat_sf"/>
</dbReference>
<dbReference type="AlphaFoldDB" id="A0AAE3JDY6"/>
<dbReference type="Pfam" id="PF14659">
    <property type="entry name" value="Phage_int_SAM_3"/>
    <property type="match status" value="1"/>
</dbReference>
<feature type="domain" description="Core-binding (CB)" evidence="8">
    <location>
        <begin position="74"/>
        <end position="156"/>
    </location>
</feature>
<dbReference type="Gene3D" id="1.10.150.130">
    <property type="match status" value="1"/>
</dbReference>
<keyword evidence="3" id="KW-0229">DNA integration</keyword>
<dbReference type="InterPro" id="IPR002104">
    <property type="entry name" value="Integrase_catalytic"/>
</dbReference>
<dbReference type="PROSITE" id="PS51900">
    <property type="entry name" value="CB"/>
    <property type="match status" value="1"/>
</dbReference>
<dbReference type="GO" id="GO:0008907">
    <property type="term" value="F:integrase activity"/>
    <property type="evidence" value="ECO:0007669"/>
    <property type="project" value="InterPro"/>
</dbReference>
<dbReference type="EMBL" id="JAJEQR010000002">
    <property type="protein sequence ID" value="MCC2229553.1"/>
    <property type="molecule type" value="Genomic_DNA"/>
</dbReference>
<feature type="domain" description="Tyr recombinase" evidence="7">
    <location>
        <begin position="182"/>
        <end position="406"/>
    </location>
</feature>
<dbReference type="SUPFAM" id="SSF56349">
    <property type="entry name" value="DNA breaking-rejoining enzymes"/>
    <property type="match status" value="1"/>
</dbReference>
<dbReference type="InterPro" id="IPR050090">
    <property type="entry name" value="Tyrosine_recombinase_XerCD"/>
</dbReference>